<evidence type="ECO:0000313" key="5">
    <source>
        <dbReference type="EMBL" id="EDQ89121.1"/>
    </source>
</evidence>
<feature type="compositionally biased region" description="Low complexity" evidence="3">
    <location>
        <begin position="711"/>
        <end position="722"/>
    </location>
</feature>
<evidence type="ECO:0000256" key="1">
    <source>
        <dbReference type="ARBA" id="ARBA00022574"/>
    </source>
</evidence>
<feature type="region of interest" description="Disordered" evidence="3">
    <location>
        <begin position="266"/>
        <end position="294"/>
    </location>
</feature>
<name>A9V099_MONBE</name>
<evidence type="ECO:0000256" key="2">
    <source>
        <dbReference type="SAM" id="Coils"/>
    </source>
</evidence>
<dbReference type="PANTHER" id="PTHR46108:SF4">
    <property type="entry name" value="BLUE CHEESE"/>
    <property type="match status" value="1"/>
</dbReference>
<evidence type="ECO:0000256" key="3">
    <source>
        <dbReference type="SAM" id="MobiDB-lite"/>
    </source>
</evidence>
<dbReference type="GeneID" id="5891491"/>
<dbReference type="InterPro" id="IPR013320">
    <property type="entry name" value="ConA-like_dom_sf"/>
</dbReference>
<dbReference type="InterPro" id="IPR031570">
    <property type="entry name" value="NBEA/BDCP_DUF4704"/>
</dbReference>
<accession>A9V099</accession>
<dbReference type="eggNOG" id="KOG1787">
    <property type="taxonomic scope" value="Eukaryota"/>
</dbReference>
<dbReference type="EMBL" id="CH991552">
    <property type="protein sequence ID" value="EDQ89121.1"/>
    <property type="molecule type" value="Genomic_DNA"/>
</dbReference>
<dbReference type="RefSeq" id="XP_001746226.1">
    <property type="nucleotide sequence ID" value="XM_001746174.1"/>
</dbReference>
<proteinExistence type="predicted"/>
<evidence type="ECO:0000313" key="6">
    <source>
        <dbReference type="Proteomes" id="UP000001357"/>
    </source>
</evidence>
<dbReference type="KEGG" id="mbr:MONBRDRAFT_25735"/>
<dbReference type="PANTHER" id="PTHR46108">
    <property type="entry name" value="BLUE CHEESE"/>
    <property type="match status" value="1"/>
</dbReference>
<dbReference type="Pfam" id="PF15787">
    <property type="entry name" value="DUF4704"/>
    <property type="match status" value="1"/>
</dbReference>
<organism evidence="5 6">
    <name type="scientific">Monosiga brevicollis</name>
    <name type="common">Choanoflagellate</name>
    <dbReference type="NCBI Taxonomy" id="81824"/>
    <lineage>
        <taxon>Eukaryota</taxon>
        <taxon>Choanoflagellata</taxon>
        <taxon>Craspedida</taxon>
        <taxon>Salpingoecidae</taxon>
        <taxon>Monosiga</taxon>
    </lineage>
</organism>
<keyword evidence="1" id="KW-0853">WD repeat</keyword>
<dbReference type="InterPro" id="IPR051944">
    <property type="entry name" value="BEACH_domain_protein"/>
</dbReference>
<dbReference type="Proteomes" id="UP000001357">
    <property type="component" value="Unassembled WGS sequence"/>
</dbReference>
<dbReference type="Gene3D" id="2.60.120.200">
    <property type="match status" value="1"/>
</dbReference>
<feature type="non-terminal residue" evidence="5">
    <location>
        <position position="1833"/>
    </location>
</feature>
<gene>
    <name evidence="5" type="ORF">MONBRDRAFT_25735</name>
</gene>
<protein>
    <recommendedName>
        <fullName evidence="4">DUF4704 domain-containing protein</fullName>
    </recommendedName>
</protein>
<keyword evidence="6" id="KW-1185">Reference proteome</keyword>
<feature type="region of interest" description="Disordered" evidence="3">
    <location>
        <begin position="695"/>
        <end position="747"/>
    </location>
</feature>
<feature type="coiled-coil region" evidence="2">
    <location>
        <begin position="1802"/>
        <end position="1829"/>
    </location>
</feature>
<dbReference type="SUPFAM" id="SSF49899">
    <property type="entry name" value="Concanavalin A-like lectins/glucanases"/>
    <property type="match status" value="1"/>
</dbReference>
<sequence>MARNILNPLSKSAGWLRRRFRASGAEADGDGNGGSSLDASLSGHSLLHMREDQAADLDAAWYSYLEARATDESVAAECFDAYVYCVMSYLSDRDEHASLQLDAYPDAFCHELGLQLGAAVAQVAPLLREPGFSDEGSGLIKHTAALLRLSALVARDDANLDALTESDVTSHITALALAIVARECADSAIKGMTILELLDSYALPFVQRVFAPGQAWIQTPALSGAALEHDLAPELRLLDQGLHTCYESLRSEAVLAASLASPGSPSQASGALDFDPASGNGTSDTIGPAPAPGDPRLQMERIFCVLNAWTRCSGERAQLVTMHQRLRSKILRLARAVPAVPWLDELLVVMLACIPQAAENSQREEYFAAQALVCGLLGQCSTPFEDTALAPALQTAYLQRTAQLLRVIRRSLRSPRPHTLHRLLLENQAFASCLAVLERAVDTELLTAAFRTIAAMIHQEGGEQWFRTRIGYQRLFDDYRQGLRLGRFHCYLWLELVIGLSLNWDSPAINETLATEPLVIRAPAALAIFLEHLPQLDLPSTTVCPVLQGIMHMIQDSYHNANCCCEGNVTAIILTLLEQWHTAPDDVSDHLVRLLELLVSHAVETAELRRLLNLLFVQSPTFRPELYLRLQALLRVAAAGHEPMYLMDLHGTRSMLWVPHLDASLGGGYTFHTWIRIESLDAELLPIDLHHQHGAPVRVRPSRSTATRVTAASSEHAPAEEPGTTGLGSSSASEPDPGIGSVRRESRQMGSYEPRLFSFHAAGGSGFEAFFTAGRLAVRTVVGQGNRQQMHTHVFSTTQIPIRRWISLAVVQTNPAHLFGGKGETKLFLDGELRETAALPCPSRRDTYLDCRIGRGRDADESIALNPMRTGNTSLRAQLANIHIFEPLTTDQIRAVYALGIDYVGSFDACTLASFKQNHTLDQVVQGYSDGDPSLTEVFFDAAPPDALSLNTTPAVGAPGEDKGVQNMRKAGSTDLVAARTLIEQPIQGLLKVMYPAQLCRNGQIRNQATMIDALAEEQPPAVLTGTLCVRRSVRQVIGTLGGVQVICFLLAQLDDVVEAVYAYNMHTAGKSETVGELGSACVAAFFDLLQGVLRDDVNVAQVLQGRVLAVISALLQRSEYAVLGIQDLMSIQALLERASPKAEFVRAVCKQLVFDFELWGRSDYAVRVGHVRTVAELIRNHPTFFRQHYGVQYVIDLLRPSLRESQERARARLGSVSVATRSPSDTSSDEESSVYACVMGLLEMYLRRSVSQREAKALLRFVLAGEDLQHTLLVLNFCYNALLSVFFCLLTHLDRSSSTTLLGQIPLGGLSYTRSQLRLLDIGPLSLLSLWGTREPRNATSYEVLKGILDQAVCPRVAVTEAESGDGFTLLSSEFDAGSEVPLFRCELVAPDFVTVALRLLDKLDRTNYAYHCRILLDLHDLLNAEGVAHQASACVFDWMLTLTQWLTAAAFNPRPLLVSNLSHSDQSRLGLLCAAPEDADELTSELSPPLAAGLHVLAQMMLLQMDTHFEWERNLRPVLLQLLPSEGSTSKSAHSTPDLASFLTSVLLRQLADRVYGHLHAQSNIGTVLATNVLSVVFQAETHYFHTSQQLRATLSPVGRHFLLRAMSFFADRLSIDSLPSFGVLEQADVQFAGTVAVRPGGMRRILLRAYLEELNQPEGLRVFAIERLQMFMGSPDFLTLSASESGKNKLLYLIWSLDNVLLHIVADDIQDALFSIVATLFKHVLRTHRLDMLLESNEAAGIMGECGEAILSDAPVEKLMILLRSANWRRLIDDVVAPVAFSIMDREYIDHGANAMDVAAEQEEGAHRLYQALQRLEERIGAASSRIQAN</sequence>
<reference evidence="5 6" key="1">
    <citation type="journal article" date="2008" name="Nature">
        <title>The genome of the choanoflagellate Monosiga brevicollis and the origin of metazoans.</title>
        <authorList>
            <consortium name="JGI Sequencing"/>
            <person name="King N."/>
            <person name="Westbrook M.J."/>
            <person name="Young S.L."/>
            <person name="Kuo A."/>
            <person name="Abedin M."/>
            <person name="Chapman J."/>
            <person name="Fairclough S."/>
            <person name="Hellsten U."/>
            <person name="Isogai Y."/>
            <person name="Letunic I."/>
            <person name="Marr M."/>
            <person name="Pincus D."/>
            <person name="Putnam N."/>
            <person name="Rokas A."/>
            <person name="Wright K.J."/>
            <person name="Zuzow R."/>
            <person name="Dirks W."/>
            <person name="Good M."/>
            <person name="Goodstein D."/>
            <person name="Lemons D."/>
            <person name="Li W."/>
            <person name="Lyons J.B."/>
            <person name="Morris A."/>
            <person name="Nichols S."/>
            <person name="Richter D.J."/>
            <person name="Salamov A."/>
            <person name="Bork P."/>
            <person name="Lim W.A."/>
            <person name="Manning G."/>
            <person name="Miller W.T."/>
            <person name="McGinnis W."/>
            <person name="Shapiro H."/>
            <person name="Tjian R."/>
            <person name="Grigoriev I.V."/>
            <person name="Rokhsar D."/>
        </authorList>
    </citation>
    <scope>NUCLEOTIDE SEQUENCE [LARGE SCALE GENOMIC DNA]</scope>
    <source>
        <strain evidence="6">MX1 / ATCC 50154</strain>
    </source>
</reference>
<evidence type="ECO:0000259" key="4">
    <source>
        <dbReference type="Pfam" id="PF15787"/>
    </source>
</evidence>
<keyword evidence="2" id="KW-0175">Coiled coil</keyword>
<feature type="domain" description="DUF4704" evidence="4">
    <location>
        <begin position="1027"/>
        <end position="1300"/>
    </location>
</feature>
<dbReference type="InParanoid" id="A9V099"/>